<evidence type="ECO:0000256" key="1">
    <source>
        <dbReference type="SAM" id="MobiDB-lite"/>
    </source>
</evidence>
<dbReference type="EMBL" id="JAWWNJ010000046">
    <property type="protein sequence ID" value="KAK7018289.1"/>
    <property type="molecule type" value="Genomic_DNA"/>
</dbReference>
<evidence type="ECO:0000313" key="2">
    <source>
        <dbReference type="EMBL" id="KAK7018289.1"/>
    </source>
</evidence>
<protein>
    <submittedName>
        <fullName evidence="2">Uncharacterized protein</fullName>
    </submittedName>
</protein>
<sequence length="242" mass="28002">MPHSFHPPVYFDFDAKIMPVLYQTLKPCFFAPNSRVRPLQHRDYTIFASGQTYARMNRARAPIQSKLYIFNPFPTRRETANLNQTVALVKLEQRRLGAPCARNSNYGQLRESATAPASSSRRLPPPPRRPDPLKAKPSPPLTLSTLTAALFDNVDAVNPIHFRIEYAPSFNFQSFWNFADLSRIPMFMANEYWRWPPVEAPLIIVQFSALDHFCIWFNPLLSPFKTPELPVRTDQDLYYRAK</sequence>
<evidence type="ECO:0000313" key="3">
    <source>
        <dbReference type="Proteomes" id="UP001362999"/>
    </source>
</evidence>
<gene>
    <name evidence="2" type="ORF">R3P38DRAFT_3558452</name>
</gene>
<organism evidence="2 3">
    <name type="scientific">Favolaschia claudopus</name>
    <dbReference type="NCBI Taxonomy" id="2862362"/>
    <lineage>
        <taxon>Eukaryota</taxon>
        <taxon>Fungi</taxon>
        <taxon>Dikarya</taxon>
        <taxon>Basidiomycota</taxon>
        <taxon>Agaricomycotina</taxon>
        <taxon>Agaricomycetes</taxon>
        <taxon>Agaricomycetidae</taxon>
        <taxon>Agaricales</taxon>
        <taxon>Marasmiineae</taxon>
        <taxon>Mycenaceae</taxon>
        <taxon>Favolaschia</taxon>
    </lineage>
</organism>
<dbReference type="Proteomes" id="UP001362999">
    <property type="component" value="Unassembled WGS sequence"/>
</dbReference>
<name>A0AAW0AZI0_9AGAR</name>
<reference evidence="2 3" key="1">
    <citation type="journal article" date="2024" name="J Genomics">
        <title>Draft genome sequencing and assembly of Favolaschia claudopus CIRM-BRFM 2984 isolated from oak limbs.</title>
        <authorList>
            <person name="Navarro D."/>
            <person name="Drula E."/>
            <person name="Chaduli D."/>
            <person name="Cazenave R."/>
            <person name="Ahrendt S."/>
            <person name="Wang J."/>
            <person name="Lipzen A."/>
            <person name="Daum C."/>
            <person name="Barry K."/>
            <person name="Grigoriev I.V."/>
            <person name="Favel A."/>
            <person name="Rosso M.N."/>
            <person name="Martin F."/>
        </authorList>
    </citation>
    <scope>NUCLEOTIDE SEQUENCE [LARGE SCALE GENOMIC DNA]</scope>
    <source>
        <strain evidence="2 3">CIRM-BRFM 2984</strain>
    </source>
</reference>
<feature type="compositionally biased region" description="Low complexity" evidence="1">
    <location>
        <begin position="112"/>
        <end position="122"/>
    </location>
</feature>
<accession>A0AAW0AZI0</accession>
<feature type="region of interest" description="Disordered" evidence="1">
    <location>
        <begin position="107"/>
        <end position="139"/>
    </location>
</feature>
<proteinExistence type="predicted"/>
<comment type="caution">
    <text evidence="2">The sequence shown here is derived from an EMBL/GenBank/DDBJ whole genome shotgun (WGS) entry which is preliminary data.</text>
</comment>
<keyword evidence="3" id="KW-1185">Reference proteome</keyword>
<dbReference type="AlphaFoldDB" id="A0AAW0AZI0"/>